<dbReference type="InterPro" id="IPR027843">
    <property type="entry name" value="DUF4440"/>
</dbReference>
<organism evidence="4 5">
    <name type="scientific">Novosphingobium flavum</name>
    <dbReference type="NCBI Taxonomy" id="1778672"/>
    <lineage>
        <taxon>Bacteria</taxon>
        <taxon>Pseudomonadati</taxon>
        <taxon>Pseudomonadota</taxon>
        <taxon>Alphaproteobacteria</taxon>
        <taxon>Sphingomonadales</taxon>
        <taxon>Sphingomonadaceae</taxon>
        <taxon>Novosphingobium</taxon>
    </lineage>
</organism>
<feature type="region of interest" description="Disordered" evidence="1">
    <location>
        <begin position="190"/>
        <end position="216"/>
    </location>
</feature>
<evidence type="ECO:0000259" key="3">
    <source>
        <dbReference type="Pfam" id="PF14534"/>
    </source>
</evidence>
<protein>
    <submittedName>
        <fullName evidence="4">Nuclear transport factor 2 family protein</fullName>
    </submittedName>
</protein>
<comment type="caution">
    <text evidence="4">The sequence shown here is derived from an EMBL/GenBank/DDBJ whole genome shotgun (WGS) entry which is preliminary data.</text>
</comment>
<evidence type="ECO:0000313" key="4">
    <source>
        <dbReference type="EMBL" id="MBC2666223.1"/>
    </source>
</evidence>
<accession>A0A7X1KMC1</accession>
<feature type="transmembrane region" description="Helical" evidence="2">
    <location>
        <begin position="38"/>
        <end position="57"/>
    </location>
</feature>
<keyword evidence="2" id="KW-0472">Membrane</keyword>
<proteinExistence type="predicted"/>
<gene>
    <name evidence="4" type="ORF">H7F51_11910</name>
</gene>
<dbReference type="Proteomes" id="UP000566813">
    <property type="component" value="Unassembled WGS sequence"/>
</dbReference>
<dbReference type="InterPro" id="IPR032710">
    <property type="entry name" value="NTF2-like_dom_sf"/>
</dbReference>
<dbReference type="Pfam" id="PF14534">
    <property type="entry name" value="DUF4440"/>
    <property type="match status" value="1"/>
</dbReference>
<sequence>MTGHGGMVDAAGPVGAGVNVLARLNSGQDKLERFSMKLMGVLSAVMAVTFAAAPVAVHAAEAEPRNLTKVLPGSPEAELLAAEDARFVAQIAHDARTAGSYMADELIYTHATGRVQTKADYMKELATGNTPWRSIEPESRTVYVSGNTGFTHATIYTLTGDRRMTGTYLAAYVKRDGRWQLLFWQTSQGYNPNDKGPPPMAPNKIPTDLPVPTVAH</sequence>
<dbReference type="SUPFAM" id="SSF54427">
    <property type="entry name" value="NTF2-like"/>
    <property type="match status" value="1"/>
</dbReference>
<keyword evidence="2" id="KW-1133">Transmembrane helix</keyword>
<name>A0A7X1KMC1_9SPHN</name>
<keyword evidence="5" id="KW-1185">Reference proteome</keyword>
<dbReference type="EMBL" id="JACLAW010000008">
    <property type="protein sequence ID" value="MBC2666223.1"/>
    <property type="molecule type" value="Genomic_DNA"/>
</dbReference>
<feature type="domain" description="DUF4440" evidence="3">
    <location>
        <begin position="79"/>
        <end position="181"/>
    </location>
</feature>
<reference evidence="4 5" key="1">
    <citation type="submission" date="2020-08" db="EMBL/GenBank/DDBJ databases">
        <title>The genome sequence of type strain Novosphingobium flavum NBRC 111647.</title>
        <authorList>
            <person name="Liu Y."/>
        </authorList>
    </citation>
    <scope>NUCLEOTIDE SEQUENCE [LARGE SCALE GENOMIC DNA]</scope>
    <source>
        <strain evidence="4 5">NBRC 111647</strain>
    </source>
</reference>
<evidence type="ECO:0000256" key="2">
    <source>
        <dbReference type="SAM" id="Phobius"/>
    </source>
</evidence>
<dbReference type="Gene3D" id="3.10.450.50">
    <property type="match status" value="1"/>
</dbReference>
<evidence type="ECO:0000256" key="1">
    <source>
        <dbReference type="SAM" id="MobiDB-lite"/>
    </source>
</evidence>
<keyword evidence="2" id="KW-0812">Transmembrane</keyword>
<dbReference type="AlphaFoldDB" id="A0A7X1KMC1"/>
<evidence type="ECO:0000313" key="5">
    <source>
        <dbReference type="Proteomes" id="UP000566813"/>
    </source>
</evidence>
<dbReference type="RefSeq" id="WP_185664518.1">
    <property type="nucleotide sequence ID" value="NZ_JACLAW010000008.1"/>
</dbReference>